<dbReference type="GO" id="GO:0004519">
    <property type="term" value="F:endonuclease activity"/>
    <property type="evidence" value="ECO:0007669"/>
    <property type="project" value="UniProtKB-KW"/>
</dbReference>
<protein>
    <submittedName>
        <fullName evidence="2">Endonuclease/exonuclease/phosphatase family protein</fullName>
    </submittedName>
</protein>
<gene>
    <name evidence="2" type="ORF">JZO70_00835</name>
</gene>
<keyword evidence="2" id="KW-0378">Hydrolase</keyword>
<dbReference type="PANTHER" id="PTHR14859">
    <property type="entry name" value="CALCOFLUOR WHITE HYPERSENSITIVE PROTEIN PRECURSOR"/>
    <property type="match status" value="1"/>
</dbReference>
<evidence type="ECO:0000313" key="3">
    <source>
        <dbReference type="Proteomes" id="UP000664601"/>
    </source>
</evidence>
<sequence length="285" mass="32892">MKLLTLNTHSWVETDQIAKLHQLADVIVKEEFDVIALQEVNQFHGSLPVADNQVTSLSDLPIKEDNFAHMLLKILANKGQQYFGIWGDCHIGFDIYEEGTALLSRQPFQETQKITFRSELDFEDVRRRTVVGASVEIEGELQWFYSAHFSWWEFEGEALFNEEWKTFEQAIQPSLKHPTYLLGDFNNDAQKLAEGYQLIQAKQQWQDSFHAAQEKTGEHTVTKKIAGWDENKQKLRIDYVFTSRELPVDSYQTIFDGDNYPMISDHCGIVVEINQEEKGSCAYAS</sequence>
<dbReference type="EMBL" id="JAFREM010000002">
    <property type="protein sequence ID" value="MBO1304688.1"/>
    <property type="molecule type" value="Genomic_DNA"/>
</dbReference>
<comment type="caution">
    <text evidence="2">The sequence shown here is derived from an EMBL/GenBank/DDBJ whole genome shotgun (WGS) entry which is preliminary data.</text>
</comment>
<dbReference type="InterPro" id="IPR051916">
    <property type="entry name" value="GPI-anchor_lipid_remodeler"/>
</dbReference>
<dbReference type="Proteomes" id="UP000664601">
    <property type="component" value="Unassembled WGS sequence"/>
</dbReference>
<proteinExistence type="predicted"/>
<name>A0ABS3L504_9ENTE</name>
<reference evidence="2 3" key="1">
    <citation type="submission" date="2021-03" db="EMBL/GenBank/DDBJ databases">
        <title>Enterococcal diversity collection.</title>
        <authorList>
            <person name="Gilmore M.S."/>
            <person name="Schwartzman J."/>
            <person name="Van Tyne D."/>
            <person name="Martin M."/>
            <person name="Earl A.M."/>
            <person name="Manson A.L."/>
            <person name="Straub T."/>
            <person name="Salamzade R."/>
            <person name="Saavedra J."/>
            <person name="Lebreton F."/>
            <person name="Prichula J."/>
            <person name="Schaufler K."/>
            <person name="Gaca A."/>
            <person name="Sgardioli B."/>
            <person name="Wagenaar J."/>
            <person name="Strong T."/>
        </authorList>
    </citation>
    <scope>NUCLEOTIDE SEQUENCE [LARGE SCALE GENOMIC DNA]</scope>
    <source>
        <strain evidence="2 3">669A</strain>
    </source>
</reference>
<keyword evidence="2" id="KW-0255">Endonuclease</keyword>
<dbReference type="Gene3D" id="3.60.10.10">
    <property type="entry name" value="Endonuclease/exonuclease/phosphatase"/>
    <property type="match status" value="1"/>
</dbReference>
<dbReference type="CDD" id="cd09079">
    <property type="entry name" value="RgfB-like"/>
    <property type="match status" value="1"/>
</dbReference>
<dbReference type="InterPro" id="IPR005135">
    <property type="entry name" value="Endo/exonuclease/phosphatase"/>
</dbReference>
<dbReference type="RefSeq" id="WP_207671630.1">
    <property type="nucleotide sequence ID" value="NZ_JAFREM010000002.1"/>
</dbReference>
<evidence type="ECO:0000259" key="1">
    <source>
        <dbReference type="Pfam" id="PF03372"/>
    </source>
</evidence>
<evidence type="ECO:0000313" key="2">
    <source>
        <dbReference type="EMBL" id="MBO1304688.1"/>
    </source>
</evidence>
<dbReference type="SUPFAM" id="SSF56219">
    <property type="entry name" value="DNase I-like"/>
    <property type="match status" value="1"/>
</dbReference>
<feature type="domain" description="Endonuclease/exonuclease/phosphatase" evidence="1">
    <location>
        <begin position="19"/>
        <end position="266"/>
    </location>
</feature>
<keyword evidence="2" id="KW-0540">Nuclease</keyword>
<organism evidence="2 3">
    <name type="scientific">Candidatus Enterococcus moelleringii</name>
    <dbReference type="NCBI Taxonomy" id="2815325"/>
    <lineage>
        <taxon>Bacteria</taxon>
        <taxon>Bacillati</taxon>
        <taxon>Bacillota</taxon>
        <taxon>Bacilli</taxon>
        <taxon>Lactobacillales</taxon>
        <taxon>Enterococcaceae</taxon>
        <taxon>Enterococcus</taxon>
    </lineage>
</organism>
<dbReference type="Pfam" id="PF03372">
    <property type="entry name" value="Exo_endo_phos"/>
    <property type="match status" value="1"/>
</dbReference>
<keyword evidence="3" id="KW-1185">Reference proteome</keyword>
<accession>A0ABS3L504</accession>
<dbReference type="InterPro" id="IPR036691">
    <property type="entry name" value="Endo/exonu/phosph_ase_sf"/>
</dbReference>
<dbReference type="PANTHER" id="PTHR14859:SF15">
    <property type="entry name" value="ENDONUCLEASE_EXONUCLEASE_PHOSPHATASE DOMAIN-CONTAINING PROTEIN"/>
    <property type="match status" value="1"/>
</dbReference>